<evidence type="ECO:0000313" key="5">
    <source>
        <dbReference type="EMBL" id="OXC74507.1"/>
    </source>
</evidence>
<reference evidence="6" key="1">
    <citation type="submission" date="2017-01" db="EMBL/GenBank/DDBJ databases">
        <title>Genome Analysis of Deinococcus marmoris KOPRI26562.</title>
        <authorList>
            <person name="Kim J.H."/>
            <person name="Oh H.-M."/>
        </authorList>
    </citation>
    <scope>NUCLEOTIDE SEQUENCE [LARGE SCALE GENOMIC DNA]</scope>
    <source>
        <strain evidence="6">PAMC 26633</strain>
    </source>
</reference>
<dbReference type="InterPro" id="IPR000914">
    <property type="entry name" value="SBP_5_dom"/>
</dbReference>
<dbReference type="InterPro" id="IPR030678">
    <property type="entry name" value="Peptide/Ni-bd"/>
</dbReference>
<dbReference type="OrthoDB" id="9801799at2"/>
<sequence>MPHKSLTPGSFFAPARALVRNAVCTAACTLAALGALAGTAHAAGKTLVFCSEGSPAGFDSAEYTTSTDFDAGAHAVYDTLVEFERGSLNLVPGLAETWDESADAKTFTFHLRHGVKFQTTPWFKPTRDFDADDVVFTFKRMIDPDNAFQKAHPVSFPYLSDLGYDKNIASVEKLDDYTVRFTLHTSDVVFVRNIAMEFASIVSAQYADQLLKAGKTEDLNQKPVGTGPFVFREYQKDAIIRYDANPDFWNKKDVHIAKLVFAITPDAAVRMQKLASGECQMTAFPRPADIQTARSNPKLAVLSGVGFNVAYVGYNTTHKPLDNVLVRRALDMAVDKPAILKSVYEGAATVASNPMPPSQWSYNKALKDAPYDPAKARDLLKQAGFPNGFSITLWAMPVQRGYNPNARLMAQLIQSDWAKIGVKANIVTYEWAEYNKRAKEGGEHDAILYGWMGDNGDPDNWLGTTLGCDAVHGSNMAKWCNKQFDDLLGKARLITDQPTRAKLYEQAQVVFKDQVPYTPIAHANAFQLMTKDVKGYEISPLGGHRFDGISLD</sequence>
<dbReference type="Gene3D" id="3.10.105.10">
    <property type="entry name" value="Dipeptide-binding Protein, Domain 3"/>
    <property type="match status" value="1"/>
</dbReference>
<dbReference type="CDD" id="cd08493">
    <property type="entry name" value="PBP2_DppA_like"/>
    <property type="match status" value="1"/>
</dbReference>
<accession>A0A226WUP9</accession>
<feature type="domain" description="Solute-binding protein family 5" evidence="4">
    <location>
        <begin position="90"/>
        <end position="469"/>
    </location>
</feature>
<dbReference type="RefSeq" id="WP_089163901.1">
    <property type="nucleotide sequence ID" value="NZ_MTHB01000209.1"/>
</dbReference>
<dbReference type="GO" id="GO:0043190">
    <property type="term" value="C:ATP-binding cassette (ABC) transporter complex"/>
    <property type="evidence" value="ECO:0007669"/>
    <property type="project" value="InterPro"/>
</dbReference>
<dbReference type="EMBL" id="MTHB01000209">
    <property type="protein sequence ID" value="OXC74507.1"/>
    <property type="molecule type" value="Genomic_DNA"/>
</dbReference>
<dbReference type="GO" id="GO:1904680">
    <property type="term" value="F:peptide transmembrane transporter activity"/>
    <property type="evidence" value="ECO:0007669"/>
    <property type="project" value="TreeGrafter"/>
</dbReference>
<feature type="signal peptide" evidence="3">
    <location>
        <begin position="1"/>
        <end position="42"/>
    </location>
</feature>
<gene>
    <name evidence="5" type="ORF">BSU04_31270</name>
</gene>
<dbReference type="Gene3D" id="3.40.190.10">
    <property type="entry name" value="Periplasmic binding protein-like II"/>
    <property type="match status" value="1"/>
</dbReference>
<proteinExistence type="inferred from homology"/>
<dbReference type="Pfam" id="PF00496">
    <property type="entry name" value="SBP_bac_5"/>
    <property type="match status" value="1"/>
</dbReference>
<dbReference type="PROSITE" id="PS01040">
    <property type="entry name" value="SBP_BACTERIAL_5"/>
    <property type="match status" value="1"/>
</dbReference>
<evidence type="ECO:0000256" key="1">
    <source>
        <dbReference type="ARBA" id="ARBA00005695"/>
    </source>
</evidence>
<dbReference type="Proteomes" id="UP000214720">
    <property type="component" value="Unassembled WGS sequence"/>
</dbReference>
<evidence type="ECO:0000256" key="3">
    <source>
        <dbReference type="SAM" id="SignalP"/>
    </source>
</evidence>
<dbReference type="GO" id="GO:0042938">
    <property type="term" value="P:dipeptide transport"/>
    <property type="evidence" value="ECO:0007669"/>
    <property type="project" value="TreeGrafter"/>
</dbReference>
<dbReference type="PANTHER" id="PTHR30290">
    <property type="entry name" value="PERIPLASMIC BINDING COMPONENT OF ABC TRANSPORTER"/>
    <property type="match status" value="1"/>
</dbReference>
<dbReference type="GO" id="GO:0030288">
    <property type="term" value="C:outer membrane-bounded periplasmic space"/>
    <property type="evidence" value="ECO:0007669"/>
    <property type="project" value="TreeGrafter"/>
</dbReference>
<keyword evidence="2 3" id="KW-0732">Signal</keyword>
<feature type="chain" id="PRO_5011991228" evidence="3">
    <location>
        <begin position="43"/>
        <end position="552"/>
    </location>
</feature>
<dbReference type="InterPro" id="IPR039424">
    <property type="entry name" value="SBP_5"/>
</dbReference>
<dbReference type="eggNOG" id="COG0747">
    <property type="taxonomic scope" value="Bacteria"/>
</dbReference>
<name>A0A226WUP9_CABSO</name>
<dbReference type="FunFam" id="3.10.105.10:FF:000002">
    <property type="entry name" value="Dipeptide ABC transporter, substrate-binding protein"/>
    <property type="match status" value="1"/>
</dbReference>
<dbReference type="InterPro" id="IPR023765">
    <property type="entry name" value="SBP_5_CS"/>
</dbReference>
<protein>
    <submittedName>
        <fullName evidence="5">Dipeptide-binding ABC transporter, periplasmic substrate-binding component</fullName>
    </submittedName>
</protein>
<organism evidence="5 6">
    <name type="scientific">Caballeronia sordidicola</name>
    <name type="common">Burkholderia sordidicola</name>
    <dbReference type="NCBI Taxonomy" id="196367"/>
    <lineage>
        <taxon>Bacteria</taxon>
        <taxon>Pseudomonadati</taxon>
        <taxon>Pseudomonadota</taxon>
        <taxon>Betaproteobacteria</taxon>
        <taxon>Burkholderiales</taxon>
        <taxon>Burkholderiaceae</taxon>
        <taxon>Caballeronia</taxon>
    </lineage>
</organism>
<dbReference type="SUPFAM" id="SSF53850">
    <property type="entry name" value="Periplasmic binding protein-like II"/>
    <property type="match status" value="1"/>
</dbReference>
<dbReference type="AlphaFoldDB" id="A0A226WUP9"/>
<comment type="caution">
    <text evidence="5">The sequence shown here is derived from an EMBL/GenBank/DDBJ whole genome shotgun (WGS) entry which is preliminary data.</text>
</comment>
<evidence type="ECO:0000259" key="4">
    <source>
        <dbReference type="Pfam" id="PF00496"/>
    </source>
</evidence>
<evidence type="ECO:0000256" key="2">
    <source>
        <dbReference type="ARBA" id="ARBA00022729"/>
    </source>
</evidence>
<dbReference type="Gene3D" id="3.90.76.10">
    <property type="entry name" value="Dipeptide-binding Protein, Domain 1"/>
    <property type="match status" value="1"/>
</dbReference>
<dbReference type="PANTHER" id="PTHR30290:SF38">
    <property type="entry name" value="D,D-DIPEPTIDE-BINDING PERIPLASMIC PROTEIN DDPA-RELATED"/>
    <property type="match status" value="1"/>
</dbReference>
<dbReference type="PIRSF" id="PIRSF002741">
    <property type="entry name" value="MppA"/>
    <property type="match status" value="1"/>
</dbReference>
<comment type="similarity">
    <text evidence="1">Belongs to the bacterial solute-binding protein 5 family.</text>
</comment>
<evidence type="ECO:0000313" key="6">
    <source>
        <dbReference type="Proteomes" id="UP000214720"/>
    </source>
</evidence>